<dbReference type="PROSITE" id="PS50893">
    <property type="entry name" value="ABC_TRANSPORTER_2"/>
    <property type="match status" value="2"/>
</dbReference>
<dbReference type="Gene3D" id="3.40.50.300">
    <property type="entry name" value="P-loop containing nucleotide triphosphate hydrolases"/>
    <property type="match status" value="2"/>
</dbReference>
<feature type="domain" description="ABC transporter" evidence="6">
    <location>
        <begin position="219"/>
        <end position="442"/>
    </location>
</feature>
<dbReference type="SMART" id="SM00382">
    <property type="entry name" value="AAA"/>
    <property type="match status" value="2"/>
</dbReference>
<evidence type="ECO:0000256" key="1">
    <source>
        <dbReference type="ARBA" id="ARBA00005417"/>
    </source>
</evidence>
<evidence type="ECO:0000256" key="4">
    <source>
        <dbReference type="ARBA" id="ARBA00022840"/>
    </source>
</evidence>
<dbReference type="InterPro" id="IPR017871">
    <property type="entry name" value="ABC_transporter-like_CS"/>
</dbReference>
<feature type="transmembrane region" description="Helical" evidence="5">
    <location>
        <begin position="165"/>
        <end position="189"/>
    </location>
</feature>
<dbReference type="AlphaFoldDB" id="A0A6S6P6M1"/>
<keyword evidence="2" id="KW-0813">Transport</keyword>
<dbReference type="InterPro" id="IPR018710">
    <property type="entry name" value="DUF2232"/>
</dbReference>
<dbReference type="SUPFAM" id="SSF52540">
    <property type="entry name" value="P-loop containing nucleoside triphosphate hydrolases"/>
    <property type="match status" value="2"/>
</dbReference>
<dbReference type="Pfam" id="PF00005">
    <property type="entry name" value="ABC_tran"/>
    <property type="match status" value="2"/>
</dbReference>
<evidence type="ECO:0000259" key="6">
    <source>
        <dbReference type="PROSITE" id="PS50893"/>
    </source>
</evidence>
<sequence>MQPGELAQASVMAALCAATAIIAVVVPFAAALSLLGTVPMGLLAYRYRLRVLLAATVAGATIAFLIAGMGGMMSVIDCAYIGGLTGIVKRRGRGTPTVFVAALIAGTAFGAAAVAALAVLSRLRNLIFDSLTANINGVAAILTRIPNMEGTAEQLKRDFATALDYWPLVIGGSGVFSITMVTLIGWWALSRVLGRLVGIPDVHKLEASAESGPVSPVPTRLRDVRFRYPNTEQDALGPVSLSVEPGEHLAITGANGSGKTTLMLVLAGREPTAGTVERPGAVGLGRLGGTAVVMQHPESQVLGTRVADDVVWGLPPGTATDVPTLLSEVGLDGMEERDTGGLSGGELQRLAVAAALARQPALLIADEVTSMVDQQGREGVIQVLSGLTEHHDMSLVHITHYNDEANVADRTINLTGNGGAADNTDMVETADAPVGTTPVADTDAAPVLELVGVGHEYGSGTPWAKTALRDIDFSVCEGDGLLIHGLNGSGKSTLAWIMAGLTVPTTGECLLDGRPVSDQVGAVAISFQAARLQLMRSHVDREIASVAGFSPHDRDRVVQALATVGLDPAMASRRIDQLSGGQMRRVVLAGLLARSPRALILDEPLAGLDAASQRGLLRLITDLRRNAGLTVVVISHDFSGLEELCPRTLHLRDGVLAPASATAGGLS</sequence>
<dbReference type="InterPro" id="IPR003593">
    <property type="entry name" value="AAA+_ATPase"/>
</dbReference>
<dbReference type="GO" id="GO:0016887">
    <property type="term" value="F:ATP hydrolysis activity"/>
    <property type="evidence" value="ECO:0007669"/>
    <property type="project" value="InterPro"/>
</dbReference>
<dbReference type="InterPro" id="IPR003439">
    <property type="entry name" value="ABC_transporter-like_ATP-bd"/>
</dbReference>
<dbReference type="InterPro" id="IPR015856">
    <property type="entry name" value="ABC_transpr_CbiO/EcfA_su"/>
</dbReference>
<evidence type="ECO:0000313" key="7">
    <source>
        <dbReference type="EMBL" id="BCI54059.1"/>
    </source>
</evidence>
<comment type="similarity">
    <text evidence="1">Belongs to the ABC transporter superfamily.</text>
</comment>
<dbReference type="PANTHER" id="PTHR43553:SF24">
    <property type="entry name" value="ENERGY-COUPLING FACTOR TRANSPORTER ATP-BINDING PROTEIN ECFA1"/>
    <property type="match status" value="1"/>
</dbReference>
<dbReference type="GO" id="GO:0042626">
    <property type="term" value="F:ATPase-coupled transmembrane transporter activity"/>
    <property type="evidence" value="ECO:0007669"/>
    <property type="project" value="TreeGrafter"/>
</dbReference>
<keyword evidence="5" id="KW-0472">Membrane</keyword>
<keyword evidence="4 7" id="KW-0067">ATP-binding</keyword>
<proteinExistence type="inferred from homology"/>
<dbReference type="GO" id="GO:0005524">
    <property type="term" value="F:ATP binding"/>
    <property type="evidence" value="ECO:0007669"/>
    <property type="project" value="UniProtKB-KW"/>
</dbReference>
<keyword evidence="5" id="KW-0812">Transmembrane</keyword>
<protein>
    <submittedName>
        <fullName evidence="7">Cobalt ABC transporter ATP-binding protein</fullName>
    </submittedName>
</protein>
<dbReference type="PANTHER" id="PTHR43553">
    <property type="entry name" value="HEAVY METAL TRANSPORTER"/>
    <property type="match status" value="1"/>
</dbReference>
<dbReference type="PROSITE" id="PS00211">
    <property type="entry name" value="ABC_TRANSPORTER_1"/>
    <property type="match status" value="2"/>
</dbReference>
<dbReference type="InterPro" id="IPR050095">
    <property type="entry name" value="ECF_ABC_transporter_ATP-bd"/>
</dbReference>
<organism evidence="7 8">
    <name type="scientific">Mycolicibacterium litorale</name>
    <dbReference type="NCBI Taxonomy" id="758802"/>
    <lineage>
        <taxon>Bacteria</taxon>
        <taxon>Bacillati</taxon>
        <taxon>Actinomycetota</taxon>
        <taxon>Actinomycetes</taxon>
        <taxon>Mycobacteriales</taxon>
        <taxon>Mycobacteriaceae</taxon>
        <taxon>Mycolicibacterium</taxon>
    </lineage>
</organism>
<name>A0A6S6P6M1_9MYCO</name>
<accession>A0A6S6P6M1</accession>
<evidence type="ECO:0000256" key="5">
    <source>
        <dbReference type="SAM" id="Phobius"/>
    </source>
</evidence>
<evidence type="ECO:0000256" key="2">
    <source>
        <dbReference type="ARBA" id="ARBA00022448"/>
    </source>
</evidence>
<feature type="domain" description="ABC transporter" evidence="6">
    <location>
        <begin position="448"/>
        <end position="667"/>
    </location>
</feature>
<dbReference type="Pfam" id="PF09991">
    <property type="entry name" value="DUF2232"/>
    <property type="match status" value="1"/>
</dbReference>
<feature type="transmembrane region" description="Helical" evidence="5">
    <location>
        <begin position="52"/>
        <end position="76"/>
    </location>
</feature>
<dbReference type="EMBL" id="AP023287">
    <property type="protein sequence ID" value="BCI54059.1"/>
    <property type="molecule type" value="Genomic_DNA"/>
</dbReference>
<dbReference type="GO" id="GO:0043190">
    <property type="term" value="C:ATP-binding cassette (ABC) transporter complex"/>
    <property type="evidence" value="ECO:0007669"/>
    <property type="project" value="TreeGrafter"/>
</dbReference>
<keyword evidence="5" id="KW-1133">Transmembrane helix</keyword>
<evidence type="ECO:0000256" key="3">
    <source>
        <dbReference type="ARBA" id="ARBA00022741"/>
    </source>
</evidence>
<dbReference type="CDD" id="cd03225">
    <property type="entry name" value="ABC_cobalt_CbiO_domain1"/>
    <property type="match status" value="2"/>
</dbReference>
<keyword evidence="3" id="KW-0547">Nucleotide-binding</keyword>
<gene>
    <name evidence="7" type="ORF">NIIDNTM18_33370</name>
</gene>
<dbReference type="InterPro" id="IPR027417">
    <property type="entry name" value="P-loop_NTPase"/>
</dbReference>
<evidence type="ECO:0000313" key="8">
    <source>
        <dbReference type="Proteomes" id="UP000515734"/>
    </source>
</evidence>
<reference evidence="7 8" key="1">
    <citation type="submission" date="2020-07" db="EMBL/GenBank/DDBJ databases">
        <title>Complete genome sequence of Mycolicibacterium litorale like strain isolated from cardiac implantable electronic device infection.</title>
        <authorList>
            <person name="Fukano H."/>
            <person name="Miyama H."/>
            <person name="Hoshino Y."/>
        </authorList>
    </citation>
    <scope>NUCLEOTIDE SEQUENCE [LARGE SCALE GENOMIC DNA]</scope>
    <source>
        <strain evidence="7 8">NIIDNTM18</strain>
    </source>
</reference>
<dbReference type="Proteomes" id="UP000515734">
    <property type="component" value="Chromosome"/>
</dbReference>
<feature type="transmembrane region" description="Helical" evidence="5">
    <location>
        <begin position="96"/>
        <end position="119"/>
    </location>
</feature>
<feature type="transmembrane region" description="Helical" evidence="5">
    <location>
        <begin position="12"/>
        <end position="45"/>
    </location>
</feature>